<reference evidence="1" key="1">
    <citation type="submission" date="2022-03" db="EMBL/GenBank/DDBJ databases">
        <authorList>
            <person name="Martin H S."/>
        </authorList>
    </citation>
    <scope>NUCLEOTIDE SEQUENCE</scope>
</reference>
<accession>A0ABN8IZU8</accession>
<dbReference type="EMBL" id="OW152819">
    <property type="protein sequence ID" value="CAH2073142.1"/>
    <property type="molecule type" value="Genomic_DNA"/>
</dbReference>
<evidence type="ECO:0000313" key="1">
    <source>
        <dbReference type="EMBL" id="CAH2073142.1"/>
    </source>
</evidence>
<protein>
    <submittedName>
        <fullName evidence="1">Uncharacterized protein</fullName>
    </submittedName>
</protein>
<sequence>MTGGLCDARAAPVIQRQRPSTRSESRRGRPSELLIAANVSVALFFVTVNKINGQRIDEAPRGLGESLAKDDSGNCVSPMAFPDVFGEGTLEKPNNCNKTSRPFREPARKIWKHLLVPNYRVPISARCDCLPPFCTLMPITLRTPRGEIAAVGVASSGCSRGIRQMSGHACLPPYANRGRGILFIPHGSAT</sequence>
<evidence type="ECO:0000313" key="2">
    <source>
        <dbReference type="Proteomes" id="UP000837857"/>
    </source>
</evidence>
<name>A0ABN8IZU8_9NEOP</name>
<feature type="non-terminal residue" evidence="1">
    <location>
        <position position="1"/>
    </location>
</feature>
<gene>
    <name evidence="1" type="ORF">IPOD504_LOCUS15502</name>
</gene>
<organism evidence="1 2">
    <name type="scientific">Iphiclides podalirius</name>
    <name type="common">scarce swallowtail</name>
    <dbReference type="NCBI Taxonomy" id="110791"/>
    <lineage>
        <taxon>Eukaryota</taxon>
        <taxon>Metazoa</taxon>
        <taxon>Ecdysozoa</taxon>
        <taxon>Arthropoda</taxon>
        <taxon>Hexapoda</taxon>
        <taxon>Insecta</taxon>
        <taxon>Pterygota</taxon>
        <taxon>Neoptera</taxon>
        <taxon>Endopterygota</taxon>
        <taxon>Lepidoptera</taxon>
        <taxon>Glossata</taxon>
        <taxon>Ditrysia</taxon>
        <taxon>Papilionoidea</taxon>
        <taxon>Papilionidae</taxon>
        <taxon>Papilioninae</taxon>
        <taxon>Iphiclides</taxon>
    </lineage>
</organism>
<proteinExistence type="predicted"/>
<dbReference type="Proteomes" id="UP000837857">
    <property type="component" value="Chromosome 7"/>
</dbReference>
<keyword evidence="2" id="KW-1185">Reference proteome</keyword>